<keyword evidence="8" id="KW-1185">Reference proteome</keyword>
<evidence type="ECO:0000256" key="3">
    <source>
        <dbReference type="ARBA" id="ARBA00022989"/>
    </source>
</evidence>
<dbReference type="EMBL" id="JAADJT010000015">
    <property type="protein sequence ID" value="NGZ87853.1"/>
    <property type="molecule type" value="Genomic_DNA"/>
</dbReference>
<evidence type="ECO:0000256" key="1">
    <source>
        <dbReference type="ARBA" id="ARBA00004141"/>
    </source>
</evidence>
<dbReference type="Gene3D" id="1.20.1510.10">
    <property type="entry name" value="Cation efflux protein transmembrane domain"/>
    <property type="match status" value="1"/>
</dbReference>
<evidence type="ECO:0000256" key="5">
    <source>
        <dbReference type="SAM" id="Phobius"/>
    </source>
</evidence>
<feature type="transmembrane region" description="Helical" evidence="5">
    <location>
        <begin position="61"/>
        <end position="77"/>
    </location>
</feature>
<reference evidence="7 8" key="1">
    <citation type="submission" date="2020-01" db="EMBL/GenBank/DDBJ databases">
        <authorList>
            <person name="Lee S.D."/>
        </authorList>
    </citation>
    <scope>NUCLEOTIDE SEQUENCE [LARGE SCALE GENOMIC DNA]</scope>
    <source>
        <strain evidence="7 8">SAP-35</strain>
    </source>
</reference>
<feature type="transmembrane region" description="Helical" evidence="5">
    <location>
        <begin position="115"/>
        <end position="134"/>
    </location>
</feature>
<dbReference type="RefSeq" id="WP_166107979.1">
    <property type="nucleotide sequence ID" value="NZ_JAADJT010000015.1"/>
</dbReference>
<feature type="domain" description="Cation efflux protein transmembrane" evidence="6">
    <location>
        <begin position="24"/>
        <end position="199"/>
    </location>
</feature>
<dbReference type="Proteomes" id="UP000666369">
    <property type="component" value="Unassembled WGS sequence"/>
</dbReference>
<evidence type="ECO:0000256" key="2">
    <source>
        <dbReference type="ARBA" id="ARBA00022692"/>
    </source>
</evidence>
<keyword evidence="2 5" id="KW-0812">Transmembrane</keyword>
<comment type="subcellular location">
    <subcellularLocation>
        <location evidence="1">Membrane</location>
        <topology evidence="1">Multi-pass membrane protein</topology>
    </subcellularLocation>
</comment>
<sequence>MADCCNGGCASGKPPADARYRRILWIALLVNAGMFVIELASGWHAESAALLADSADFMGDALNYGISLFILGLGTEWRRRSALLKGWSMAAYGLFVLATTAWHVAAGALPAASTMSVIGVLALVANGAVAALLYAFREGDADMRAVWLCTRNDVIGNLAVLAAAALVARTGGNWPDILVAAVMGALSLTAAWAVIRRARRESGAALVRT</sequence>
<feature type="transmembrane region" description="Helical" evidence="5">
    <location>
        <begin position="89"/>
        <end position="109"/>
    </location>
</feature>
<keyword evidence="3 5" id="KW-1133">Transmembrane helix</keyword>
<reference evidence="8" key="2">
    <citation type="submission" date="2023-07" db="EMBL/GenBank/DDBJ databases">
        <title>Duganella aceri sp. nov., isolated from tree sap.</title>
        <authorList>
            <person name="Kim I.S."/>
        </authorList>
    </citation>
    <scope>NUCLEOTIDE SEQUENCE [LARGE SCALE GENOMIC DNA]</scope>
    <source>
        <strain evidence="8">SAP-35</strain>
    </source>
</reference>
<keyword evidence="4 5" id="KW-0472">Membrane</keyword>
<evidence type="ECO:0000313" key="8">
    <source>
        <dbReference type="Proteomes" id="UP000666369"/>
    </source>
</evidence>
<comment type="caution">
    <text evidence="7">The sequence shown here is derived from an EMBL/GenBank/DDBJ whole genome shotgun (WGS) entry which is preliminary data.</text>
</comment>
<feature type="transmembrane region" description="Helical" evidence="5">
    <location>
        <begin position="154"/>
        <end position="171"/>
    </location>
</feature>
<evidence type="ECO:0000259" key="6">
    <source>
        <dbReference type="Pfam" id="PF01545"/>
    </source>
</evidence>
<evidence type="ECO:0000256" key="4">
    <source>
        <dbReference type="ARBA" id="ARBA00023136"/>
    </source>
</evidence>
<name>A0ABX0FTR0_9BURK</name>
<feature type="transmembrane region" description="Helical" evidence="5">
    <location>
        <begin position="23"/>
        <end position="41"/>
    </location>
</feature>
<feature type="transmembrane region" description="Helical" evidence="5">
    <location>
        <begin position="177"/>
        <end position="195"/>
    </location>
</feature>
<gene>
    <name evidence="7" type="ORF">GW587_26785</name>
</gene>
<proteinExistence type="predicted"/>
<dbReference type="InterPro" id="IPR027469">
    <property type="entry name" value="Cation_efflux_TMD_sf"/>
</dbReference>
<dbReference type="InterPro" id="IPR058533">
    <property type="entry name" value="Cation_efflux_TM"/>
</dbReference>
<evidence type="ECO:0000313" key="7">
    <source>
        <dbReference type="EMBL" id="NGZ87853.1"/>
    </source>
</evidence>
<dbReference type="SUPFAM" id="SSF161111">
    <property type="entry name" value="Cation efflux protein transmembrane domain-like"/>
    <property type="match status" value="1"/>
</dbReference>
<dbReference type="Pfam" id="PF01545">
    <property type="entry name" value="Cation_efflux"/>
    <property type="match status" value="1"/>
</dbReference>
<organism evidence="7 8">
    <name type="scientific">Duganella aceris</name>
    <dbReference type="NCBI Taxonomy" id="2703883"/>
    <lineage>
        <taxon>Bacteria</taxon>
        <taxon>Pseudomonadati</taxon>
        <taxon>Pseudomonadota</taxon>
        <taxon>Betaproteobacteria</taxon>
        <taxon>Burkholderiales</taxon>
        <taxon>Oxalobacteraceae</taxon>
        <taxon>Telluria group</taxon>
        <taxon>Duganella</taxon>
    </lineage>
</organism>
<accession>A0ABX0FTR0</accession>
<protein>
    <submittedName>
        <fullName evidence="7">Cation transporter</fullName>
    </submittedName>
</protein>